<dbReference type="PANTHER" id="PTHR11607">
    <property type="entry name" value="ALPHA-MANNOSIDASE"/>
    <property type="match status" value="1"/>
</dbReference>
<dbReference type="GO" id="GO:0030246">
    <property type="term" value="F:carbohydrate binding"/>
    <property type="evidence" value="ECO:0007669"/>
    <property type="project" value="InterPro"/>
</dbReference>
<dbReference type="InterPro" id="IPR041147">
    <property type="entry name" value="GH38_C"/>
</dbReference>
<dbReference type="InterPro" id="IPR011682">
    <property type="entry name" value="Glyco_hydro_38_C"/>
</dbReference>
<dbReference type="GO" id="GO:0005764">
    <property type="term" value="C:lysosome"/>
    <property type="evidence" value="ECO:0007669"/>
    <property type="project" value="TreeGrafter"/>
</dbReference>
<accession>W2T2L6</accession>
<dbReference type="OMA" id="VHRWHAT"/>
<keyword evidence="3" id="KW-0378">Hydrolase</keyword>
<dbReference type="Pfam" id="PF17677">
    <property type="entry name" value="Glyco_hydro38C2"/>
    <property type="match status" value="1"/>
</dbReference>
<gene>
    <name evidence="3" type="ORF">NECAME_00638</name>
</gene>
<keyword evidence="4" id="KW-1185">Reference proteome</keyword>
<evidence type="ECO:0000259" key="1">
    <source>
        <dbReference type="Pfam" id="PF07748"/>
    </source>
</evidence>
<dbReference type="STRING" id="51031.W2T2L6"/>
<dbReference type="InterPro" id="IPR011013">
    <property type="entry name" value="Gal_mutarotase_sf_dom"/>
</dbReference>
<dbReference type="PANTHER" id="PTHR11607:SF3">
    <property type="entry name" value="LYSOSOMAL ALPHA-MANNOSIDASE"/>
    <property type="match status" value="1"/>
</dbReference>
<feature type="non-terminal residue" evidence="3">
    <location>
        <position position="1"/>
    </location>
</feature>
<dbReference type="Gene3D" id="2.60.40.1360">
    <property type="match status" value="1"/>
</dbReference>
<evidence type="ECO:0000313" key="3">
    <source>
        <dbReference type="EMBL" id="ETN75227.1"/>
    </source>
</evidence>
<reference evidence="4" key="1">
    <citation type="journal article" date="2014" name="Nat. Genet.">
        <title>Genome of the human hookworm Necator americanus.</title>
        <authorList>
            <person name="Tang Y.T."/>
            <person name="Gao X."/>
            <person name="Rosa B.A."/>
            <person name="Abubucker S."/>
            <person name="Hallsworth-Pepin K."/>
            <person name="Martin J."/>
            <person name="Tyagi R."/>
            <person name="Heizer E."/>
            <person name="Zhang X."/>
            <person name="Bhonagiri-Palsikar V."/>
            <person name="Minx P."/>
            <person name="Warren W.C."/>
            <person name="Wang Q."/>
            <person name="Zhan B."/>
            <person name="Hotez P.J."/>
            <person name="Sternberg P.W."/>
            <person name="Dougall A."/>
            <person name="Gaze S.T."/>
            <person name="Mulvenna J."/>
            <person name="Sotillo J."/>
            <person name="Ranganathan S."/>
            <person name="Rabelo E.M."/>
            <person name="Wilson R.K."/>
            <person name="Felgner P.L."/>
            <person name="Bethony J."/>
            <person name="Hawdon J.M."/>
            <person name="Gasser R.B."/>
            <person name="Loukas A."/>
            <person name="Mitreva M."/>
        </authorList>
    </citation>
    <scope>NUCLEOTIDE SEQUENCE [LARGE SCALE GENOMIC DNA]</scope>
</reference>
<dbReference type="InterPro" id="IPR050843">
    <property type="entry name" value="Glycosyl_Hydrlase_38"/>
</dbReference>
<organism evidence="3 4">
    <name type="scientific">Necator americanus</name>
    <name type="common">Human hookworm</name>
    <dbReference type="NCBI Taxonomy" id="51031"/>
    <lineage>
        <taxon>Eukaryota</taxon>
        <taxon>Metazoa</taxon>
        <taxon>Ecdysozoa</taxon>
        <taxon>Nematoda</taxon>
        <taxon>Chromadorea</taxon>
        <taxon>Rhabditida</taxon>
        <taxon>Rhabditina</taxon>
        <taxon>Rhabditomorpha</taxon>
        <taxon>Strongyloidea</taxon>
        <taxon>Ancylostomatidae</taxon>
        <taxon>Bunostominae</taxon>
        <taxon>Necator</taxon>
    </lineage>
</organism>
<feature type="domain" description="Glycosyl hydrolases family 38 C-terminal" evidence="2">
    <location>
        <begin position="118"/>
        <end position="204"/>
    </location>
</feature>
<name>W2T2L6_NECAM</name>
<dbReference type="AlphaFoldDB" id="W2T2L6"/>
<protein>
    <submittedName>
        <fullName evidence="3">Glycosyl hydrolase family 38 protein</fullName>
    </submittedName>
</protein>
<dbReference type="Pfam" id="PF07748">
    <property type="entry name" value="Glyco_hydro_38C"/>
    <property type="match status" value="1"/>
</dbReference>
<dbReference type="Proteomes" id="UP000053676">
    <property type="component" value="Unassembled WGS sequence"/>
</dbReference>
<proteinExistence type="predicted"/>
<dbReference type="SUPFAM" id="SSF74650">
    <property type="entry name" value="Galactose mutarotase-like"/>
    <property type="match status" value="1"/>
</dbReference>
<feature type="domain" description="Glycosyl hydrolase family 38 C-terminal" evidence="1">
    <location>
        <begin position="4"/>
        <end position="65"/>
    </location>
</feature>
<sequence>RNFNPSFKYVDTEPVSGNYYPVTNRVFLKDNNKQLTILTDRSQGATSFDGSLELMLHRRCYADDHWGVEEALDEPGDGNGLVVRGTHYVLFGDAKAGFYSIQRKKFSSMTRSLPEFAHLMTLERWHKKSLLLRIEHIYQNQEDADNSKPMDVELQDLFSQFKIEKMTELMLAGNRNITNFTRDRPSRYKGDFKIALKPMEIRTFKLDVQWL</sequence>
<dbReference type="EMBL" id="KI660311">
    <property type="protein sequence ID" value="ETN75227.1"/>
    <property type="molecule type" value="Genomic_DNA"/>
</dbReference>
<dbReference type="Gene3D" id="2.70.98.30">
    <property type="entry name" value="Golgi alpha-mannosidase II, domain 4"/>
    <property type="match status" value="1"/>
</dbReference>
<evidence type="ECO:0000313" key="4">
    <source>
        <dbReference type="Proteomes" id="UP000053676"/>
    </source>
</evidence>
<dbReference type="OrthoDB" id="2016903at2759"/>
<dbReference type="KEGG" id="nai:NECAME_00638"/>
<dbReference type="GO" id="GO:0006013">
    <property type="term" value="P:mannose metabolic process"/>
    <property type="evidence" value="ECO:0007669"/>
    <property type="project" value="InterPro"/>
</dbReference>
<evidence type="ECO:0000259" key="2">
    <source>
        <dbReference type="Pfam" id="PF17677"/>
    </source>
</evidence>
<dbReference type="GO" id="GO:0004559">
    <property type="term" value="F:alpha-mannosidase activity"/>
    <property type="evidence" value="ECO:0007669"/>
    <property type="project" value="InterPro"/>
</dbReference>